<dbReference type="PANTHER" id="PTHR30435:SF19">
    <property type="entry name" value="FLAGELLAR BASAL-BODY ROD PROTEIN FLGG"/>
    <property type="match status" value="1"/>
</dbReference>
<dbReference type="InterPro" id="IPR012836">
    <property type="entry name" value="FlgF"/>
</dbReference>
<evidence type="ECO:0000256" key="3">
    <source>
        <dbReference type="ARBA" id="ARBA00023143"/>
    </source>
</evidence>
<keyword evidence="8" id="KW-0282">Flagellum</keyword>
<dbReference type="GO" id="GO:0071978">
    <property type="term" value="P:bacterial-type flagellum-dependent swarming motility"/>
    <property type="evidence" value="ECO:0007669"/>
    <property type="project" value="TreeGrafter"/>
</dbReference>
<comment type="similarity">
    <text evidence="2 4">Belongs to the flagella basal body rod proteins family.</text>
</comment>
<feature type="domain" description="Flagellar basal body rod protein N-terminal" evidence="5">
    <location>
        <begin position="6"/>
        <end position="35"/>
    </location>
</feature>
<dbReference type="EMBL" id="CP046620">
    <property type="protein sequence ID" value="QHQ36449.1"/>
    <property type="molecule type" value="Genomic_DNA"/>
</dbReference>
<dbReference type="SUPFAM" id="SSF117143">
    <property type="entry name" value="Flagellar hook protein flgE"/>
    <property type="match status" value="1"/>
</dbReference>
<evidence type="ECO:0000256" key="2">
    <source>
        <dbReference type="ARBA" id="ARBA00009677"/>
    </source>
</evidence>
<gene>
    <name evidence="8" type="ORF">GO499_15325</name>
</gene>
<dbReference type="AlphaFoldDB" id="A0A6P1T595"/>
<dbReference type="InterPro" id="IPR020013">
    <property type="entry name" value="Flagellar_FlgE/F/G"/>
</dbReference>
<dbReference type="InterPro" id="IPR019776">
    <property type="entry name" value="Flagellar_basal_body_rod_CS"/>
</dbReference>
<dbReference type="RefSeq" id="WP_161862995.1">
    <property type="nucleotide sequence ID" value="NZ_CP046620.1"/>
</dbReference>
<feature type="domain" description="Flagellar basal-body/hook protein C-terminal" evidence="6">
    <location>
        <begin position="191"/>
        <end position="233"/>
    </location>
</feature>
<dbReference type="InterPro" id="IPR001444">
    <property type="entry name" value="Flag_bb_rod_N"/>
</dbReference>
<dbReference type="PROSITE" id="PS00588">
    <property type="entry name" value="FLAGELLA_BB_ROD"/>
    <property type="match status" value="1"/>
</dbReference>
<dbReference type="GO" id="GO:0030694">
    <property type="term" value="C:bacterial-type flagellum basal body, rod"/>
    <property type="evidence" value="ECO:0007669"/>
    <property type="project" value="UniProtKB-UniRule"/>
</dbReference>
<organism evidence="8 9">
    <name type="scientific">Algicella marina</name>
    <dbReference type="NCBI Taxonomy" id="2683284"/>
    <lineage>
        <taxon>Bacteria</taxon>
        <taxon>Pseudomonadati</taxon>
        <taxon>Pseudomonadota</taxon>
        <taxon>Alphaproteobacteria</taxon>
        <taxon>Rhodobacterales</taxon>
        <taxon>Paracoccaceae</taxon>
        <taxon>Algicella</taxon>
    </lineage>
</organism>
<evidence type="ECO:0000259" key="6">
    <source>
        <dbReference type="Pfam" id="PF06429"/>
    </source>
</evidence>
<reference evidence="8 9" key="1">
    <citation type="submission" date="2019-12" db="EMBL/GenBank/DDBJ databases">
        <title>Complete genome sequence of Algicella marina strain 9Alg 56(T) isolated from the red alga Tichocarpus crinitus.</title>
        <authorList>
            <person name="Kim S.-G."/>
            <person name="Nedashkovskaya O.I."/>
        </authorList>
    </citation>
    <scope>NUCLEOTIDE SEQUENCE [LARGE SCALE GENOMIC DNA]</scope>
    <source>
        <strain evidence="8 9">9Alg 56</strain>
    </source>
</reference>
<dbReference type="InterPro" id="IPR037925">
    <property type="entry name" value="FlgE/F/G-like"/>
</dbReference>
<evidence type="ECO:0000256" key="4">
    <source>
        <dbReference type="RuleBase" id="RU362116"/>
    </source>
</evidence>
<keyword evidence="8" id="KW-0969">Cilium</keyword>
<dbReference type="Pfam" id="PF06429">
    <property type="entry name" value="Flg_bbr_C"/>
    <property type="match status" value="1"/>
</dbReference>
<evidence type="ECO:0000259" key="5">
    <source>
        <dbReference type="Pfam" id="PF00460"/>
    </source>
</evidence>
<dbReference type="NCBIfam" id="NF009332">
    <property type="entry name" value="PRK12690.1"/>
    <property type="match status" value="1"/>
</dbReference>
<evidence type="ECO:0000259" key="7">
    <source>
        <dbReference type="Pfam" id="PF22692"/>
    </source>
</evidence>
<dbReference type="Proteomes" id="UP000464495">
    <property type="component" value="Chromosome"/>
</dbReference>
<proteinExistence type="inferred from homology"/>
<dbReference type="Pfam" id="PF22692">
    <property type="entry name" value="LlgE_F_G_D1"/>
    <property type="match status" value="1"/>
</dbReference>
<dbReference type="NCBIfam" id="TIGR02490">
    <property type="entry name" value="flgF"/>
    <property type="match status" value="1"/>
</dbReference>
<comment type="subcellular location">
    <subcellularLocation>
        <location evidence="1 4">Bacterial flagellum basal body</location>
    </subcellularLocation>
</comment>
<accession>A0A6P1T595</accession>
<dbReference type="Pfam" id="PF00460">
    <property type="entry name" value="Flg_bb_rod"/>
    <property type="match status" value="1"/>
</dbReference>
<keyword evidence="8" id="KW-0966">Cell projection</keyword>
<dbReference type="InterPro" id="IPR053967">
    <property type="entry name" value="LlgE_F_G-like_D1"/>
</dbReference>
<keyword evidence="9" id="KW-1185">Reference proteome</keyword>
<protein>
    <recommendedName>
        <fullName evidence="4">Flagellar basal-body rod protein FlgF</fullName>
    </recommendedName>
</protein>
<dbReference type="KEGG" id="amaq:GO499_15325"/>
<evidence type="ECO:0000256" key="1">
    <source>
        <dbReference type="ARBA" id="ARBA00004117"/>
    </source>
</evidence>
<evidence type="ECO:0000313" key="9">
    <source>
        <dbReference type="Proteomes" id="UP000464495"/>
    </source>
</evidence>
<comment type="subunit">
    <text evidence="4">The basal body constitutes a major portion of the flagellar organelle and consists of five rings (E,L,P,S, and M) mounted on a central rod. The rod consists of about 26 subunits of FlgG in the distal portion, and FlgB, FlgC and FlgF are thought to build up the proximal portion of the rod with about 6 subunits each.</text>
</comment>
<evidence type="ECO:0000313" key="8">
    <source>
        <dbReference type="EMBL" id="QHQ36449.1"/>
    </source>
</evidence>
<keyword evidence="3 4" id="KW-0975">Bacterial flagellum</keyword>
<name>A0A6P1T595_9RHOB</name>
<dbReference type="InterPro" id="IPR010930">
    <property type="entry name" value="Flg_bb/hook_C_dom"/>
</dbReference>
<dbReference type="NCBIfam" id="TIGR03506">
    <property type="entry name" value="FlgEFG_subfam"/>
    <property type="match status" value="1"/>
</dbReference>
<sequence length="241" mass="25744">MDTPGYVALSRQSGLLREMQAVANNIANSSTSGFRREGVIFAEMISAVPVEGGSVAMTTTRARFTSDAQGGLQRTGGTFDLAIEGEGFFMVETPAGMRLTRAGSYGPNVDGELVNPLGHRLLDDGEAPIFIPPDARTIAIAADGTISADGNPAARLGVVRSTDTTALYREDGVLFRPEAPVEAATDAAVLQGFIEKSNVNPVIELTRMIEVQRNYELGQKLMEREDERIRAVTRTLGQASP</sequence>
<dbReference type="PANTHER" id="PTHR30435">
    <property type="entry name" value="FLAGELLAR PROTEIN"/>
    <property type="match status" value="1"/>
</dbReference>
<feature type="domain" description="Flagellar hook protein FlgE/F/G-like D1" evidence="7">
    <location>
        <begin position="82"/>
        <end position="148"/>
    </location>
</feature>